<comment type="similarity">
    <text evidence="2">Belongs to the outer membrane factor (OMF) (TC 1.B.17) family.</text>
</comment>
<dbReference type="Proteomes" id="UP000321129">
    <property type="component" value="Unassembled WGS sequence"/>
</dbReference>
<name>A0A5C6U710_9SPHN</name>
<dbReference type="GO" id="GO:0015288">
    <property type="term" value="F:porin activity"/>
    <property type="evidence" value="ECO:0007669"/>
    <property type="project" value="TreeGrafter"/>
</dbReference>
<evidence type="ECO:0000256" key="9">
    <source>
        <dbReference type="SAM" id="MobiDB-lite"/>
    </source>
</evidence>
<dbReference type="AlphaFoldDB" id="A0A5C6U710"/>
<feature type="chain" id="PRO_5023140027" evidence="10">
    <location>
        <begin position="23"/>
        <end position="492"/>
    </location>
</feature>
<accession>A0A5C6U710</accession>
<keyword evidence="4" id="KW-1134">Transmembrane beta strand</keyword>
<dbReference type="EMBL" id="VOPY01000002">
    <property type="protein sequence ID" value="TXC68652.1"/>
    <property type="molecule type" value="Genomic_DNA"/>
</dbReference>
<evidence type="ECO:0000256" key="1">
    <source>
        <dbReference type="ARBA" id="ARBA00004442"/>
    </source>
</evidence>
<evidence type="ECO:0000313" key="12">
    <source>
        <dbReference type="Proteomes" id="UP000321129"/>
    </source>
</evidence>
<dbReference type="PANTHER" id="PTHR30026:SF22">
    <property type="entry name" value="OUTER MEMBRANE EFFLUX PROTEIN"/>
    <property type="match status" value="1"/>
</dbReference>
<keyword evidence="6" id="KW-0472">Membrane</keyword>
<dbReference type="NCBIfam" id="TIGR01844">
    <property type="entry name" value="type_I_sec_TolC"/>
    <property type="match status" value="1"/>
</dbReference>
<feature type="signal peptide" evidence="10">
    <location>
        <begin position="1"/>
        <end position="22"/>
    </location>
</feature>
<feature type="compositionally biased region" description="Polar residues" evidence="9">
    <location>
        <begin position="463"/>
        <end position="477"/>
    </location>
</feature>
<keyword evidence="12" id="KW-1185">Reference proteome</keyword>
<evidence type="ECO:0000256" key="10">
    <source>
        <dbReference type="SAM" id="SignalP"/>
    </source>
</evidence>
<dbReference type="Pfam" id="PF02321">
    <property type="entry name" value="OEP"/>
    <property type="match status" value="2"/>
</dbReference>
<evidence type="ECO:0000256" key="3">
    <source>
        <dbReference type="ARBA" id="ARBA00022448"/>
    </source>
</evidence>
<dbReference type="GO" id="GO:0009279">
    <property type="term" value="C:cell outer membrane"/>
    <property type="evidence" value="ECO:0007669"/>
    <property type="project" value="UniProtKB-SubCell"/>
</dbReference>
<proteinExistence type="inferred from homology"/>
<evidence type="ECO:0000256" key="8">
    <source>
        <dbReference type="SAM" id="Coils"/>
    </source>
</evidence>
<dbReference type="InterPro" id="IPR051906">
    <property type="entry name" value="TolC-like"/>
</dbReference>
<evidence type="ECO:0000256" key="5">
    <source>
        <dbReference type="ARBA" id="ARBA00022692"/>
    </source>
</evidence>
<reference evidence="11 12" key="1">
    <citation type="submission" date="2019-08" db="EMBL/GenBank/DDBJ databases">
        <title>Sphingorhabdus soil sp. nov., isolated from arctic soil.</title>
        <authorList>
            <person name="Liu Y."/>
        </authorList>
    </citation>
    <scope>NUCLEOTIDE SEQUENCE [LARGE SCALE GENOMIC DNA]</scope>
    <source>
        <strain evidence="11 12">D-2Q-5-6</strain>
    </source>
</reference>
<feature type="coiled-coil region" evidence="8">
    <location>
        <begin position="178"/>
        <end position="205"/>
    </location>
</feature>
<gene>
    <name evidence="11" type="ORF">FSZ31_06590</name>
</gene>
<comment type="caution">
    <text evidence="11">The sequence shown here is derived from an EMBL/GenBank/DDBJ whole genome shotgun (WGS) entry which is preliminary data.</text>
</comment>
<dbReference type="SUPFAM" id="SSF56954">
    <property type="entry name" value="Outer membrane efflux proteins (OEP)"/>
    <property type="match status" value="1"/>
</dbReference>
<sequence>MRFPLLVGTALVALALPAAASADTLRDALAKAYENNPTLTGARASQRVTDETVPLARANGLPNVGVQGSYTEYVLQSSNNFTSPDRAFSIGPQISIPIYQGGAVKNAVNAAEKRVEAGQANLRATESSIFSQAVAAYMDVIRDQALVALNRSNVDVLGVNRQATGDRFEIGDLTRTDVAQSESRLATARSQLQTAESRLISSRERYIQIIGDAPTDLQPPPPLPNLPASPQEAVTVALADNPDIEAAQITVDATRYDIRTAKASRLPQVSLTGQTGYVNYLGTIGSNTPGVSFAQSSTTGSAGITATIPIFQGGRPAAQVRQAQARSSQSMERLVETERSVVAQVRSAFASWQASLQVIQSAQVASDAAQLSLEGVRAENSVGNRTILDILNAEQEYLNAQVTLVSSRRDAYVAAFTLLAAMGKAEAQDLGLDGGALYDPQLNYDRVRNRVWDWDQDPAPAPQATTTVNTPAQNAQVTDDAASPMRTTPAPQ</sequence>
<feature type="region of interest" description="Disordered" evidence="9">
    <location>
        <begin position="455"/>
        <end position="492"/>
    </location>
</feature>
<dbReference type="GO" id="GO:1990281">
    <property type="term" value="C:efflux pump complex"/>
    <property type="evidence" value="ECO:0007669"/>
    <property type="project" value="TreeGrafter"/>
</dbReference>
<dbReference type="Gene3D" id="1.20.1600.10">
    <property type="entry name" value="Outer membrane efflux proteins (OEP)"/>
    <property type="match status" value="1"/>
</dbReference>
<dbReference type="InterPro" id="IPR010130">
    <property type="entry name" value="T1SS_OMP_TolC"/>
</dbReference>
<dbReference type="OrthoDB" id="9789368at2"/>
<evidence type="ECO:0000256" key="4">
    <source>
        <dbReference type="ARBA" id="ARBA00022452"/>
    </source>
</evidence>
<keyword evidence="3" id="KW-0813">Transport</keyword>
<evidence type="ECO:0000256" key="7">
    <source>
        <dbReference type="ARBA" id="ARBA00023237"/>
    </source>
</evidence>
<keyword evidence="10" id="KW-0732">Signal</keyword>
<protein>
    <submittedName>
        <fullName evidence="11">TolC family outer membrane protein</fullName>
    </submittedName>
</protein>
<evidence type="ECO:0000313" key="11">
    <source>
        <dbReference type="EMBL" id="TXC68652.1"/>
    </source>
</evidence>
<organism evidence="11 12">
    <name type="scientific">Flavisphingopyxis soli</name>
    <dbReference type="NCBI Taxonomy" id="2601267"/>
    <lineage>
        <taxon>Bacteria</taxon>
        <taxon>Pseudomonadati</taxon>
        <taxon>Pseudomonadota</taxon>
        <taxon>Alphaproteobacteria</taxon>
        <taxon>Sphingomonadales</taxon>
        <taxon>Sphingopyxidaceae</taxon>
        <taxon>Flavisphingopyxis</taxon>
    </lineage>
</organism>
<keyword evidence="7" id="KW-0998">Cell outer membrane</keyword>
<keyword evidence="5" id="KW-0812">Transmembrane</keyword>
<evidence type="ECO:0000256" key="2">
    <source>
        <dbReference type="ARBA" id="ARBA00007613"/>
    </source>
</evidence>
<keyword evidence="8" id="KW-0175">Coiled coil</keyword>
<dbReference type="PANTHER" id="PTHR30026">
    <property type="entry name" value="OUTER MEMBRANE PROTEIN TOLC"/>
    <property type="match status" value="1"/>
</dbReference>
<dbReference type="InterPro" id="IPR003423">
    <property type="entry name" value="OMP_efflux"/>
</dbReference>
<dbReference type="RefSeq" id="WP_147122605.1">
    <property type="nucleotide sequence ID" value="NZ_VOPY01000002.1"/>
</dbReference>
<evidence type="ECO:0000256" key="6">
    <source>
        <dbReference type="ARBA" id="ARBA00023136"/>
    </source>
</evidence>
<dbReference type="GO" id="GO:0015562">
    <property type="term" value="F:efflux transmembrane transporter activity"/>
    <property type="evidence" value="ECO:0007669"/>
    <property type="project" value="InterPro"/>
</dbReference>
<comment type="subcellular location">
    <subcellularLocation>
        <location evidence="1">Cell outer membrane</location>
    </subcellularLocation>
</comment>